<dbReference type="AlphaFoldDB" id="A0A9W9TD21"/>
<evidence type="ECO:0000313" key="1">
    <source>
        <dbReference type="EMBL" id="KAJ5217130.1"/>
    </source>
</evidence>
<dbReference type="Proteomes" id="UP001150941">
    <property type="component" value="Unassembled WGS sequence"/>
</dbReference>
<proteinExistence type="predicted"/>
<reference evidence="1" key="2">
    <citation type="journal article" date="2023" name="IMA Fungus">
        <title>Comparative genomic study of the Penicillium genus elucidates a diverse pangenome and 15 lateral gene transfer events.</title>
        <authorList>
            <person name="Petersen C."/>
            <person name="Sorensen T."/>
            <person name="Nielsen M.R."/>
            <person name="Sondergaard T.E."/>
            <person name="Sorensen J.L."/>
            <person name="Fitzpatrick D.A."/>
            <person name="Frisvad J.C."/>
            <person name="Nielsen K.L."/>
        </authorList>
    </citation>
    <scope>NUCLEOTIDE SEQUENCE</scope>
    <source>
        <strain evidence="1">IBT 19713</strain>
    </source>
</reference>
<keyword evidence="2" id="KW-1185">Reference proteome</keyword>
<sequence>MKWGCLGRKRASLQRLKLSVKNLVLSHRPIWLPPVTVLRSSVAHDWIYESAPGSNTLQYGIAFHSRFQVTRIVFQEGILFSSLPTIANPLSPPQPSFAGSYAVCRHSARSVSFLLHRRCPNLHLPQSSAQPPAYFDLALALDRFIHRPLHFQHITTVASYK</sequence>
<comment type="caution">
    <text evidence="1">The sequence shown here is derived from an EMBL/GenBank/DDBJ whole genome shotgun (WGS) entry which is preliminary data.</text>
</comment>
<dbReference type="EMBL" id="JAPQKS010000008">
    <property type="protein sequence ID" value="KAJ5217130.1"/>
    <property type="molecule type" value="Genomic_DNA"/>
</dbReference>
<organism evidence="1 2">
    <name type="scientific">Penicillium chermesinum</name>
    <dbReference type="NCBI Taxonomy" id="63820"/>
    <lineage>
        <taxon>Eukaryota</taxon>
        <taxon>Fungi</taxon>
        <taxon>Dikarya</taxon>
        <taxon>Ascomycota</taxon>
        <taxon>Pezizomycotina</taxon>
        <taxon>Eurotiomycetes</taxon>
        <taxon>Eurotiomycetidae</taxon>
        <taxon>Eurotiales</taxon>
        <taxon>Aspergillaceae</taxon>
        <taxon>Penicillium</taxon>
    </lineage>
</organism>
<gene>
    <name evidence="1" type="ORF">N7468_010138</name>
</gene>
<accession>A0A9W9TD21</accession>
<dbReference type="GeneID" id="83206737"/>
<protein>
    <submittedName>
        <fullName evidence="1">Uncharacterized protein</fullName>
    </submittedName>
</protein>
<name>A0A9W9TD21_9EURO</name>
<evidence type="ECO:0000313" key="2">
    <source>
        <dbReference type="Proteomes" id="UP001150941"/>
    </source>
</evidence>
<dbReference type="RefSeq" id="XP_058326001.1">
    <property type="nucleotide sequence ID" value="XM_058479433.1"/>
</dbReference>
<reference evidence="1" key="1">
    <citation type="submission" date="2022-11" db="EMBL/GenBank/DDBJ databases">
        <authorList>
            <person name="Petersen C."/>
        </authorList>
    </citation>
    <scope>NUCLEOTIDE SEQUENCE</scope>
    <source>
        <strain evidence="1">IBT 19713</strain>
    </source>
</reference>